<sequence length="222" mass="23673">MLAVGVLVASVSGVMTAAEAQAGRVLRGAVRVVDGDTLDVGGTRVRLHGVDAPELSQTCKDAGGVTWACGAWSRDQLADLTPNRVRCSETDVDRYGRVVARCFVGNNDVNAMMVTRGAARAYAKYSADYLGAEAQARAAQRGIWQGDNAAPAQYRAEQKTPVVAQTPPQDCAIKGNISANGKLYHMPGTRWYEGTTITLSRGEHWFCSEAQAVAAGWRRAKG</sequence>
<dbReference type="PANTHER" id="PTHR12302">
    <property type="entry name" value="EBNA2 BINDING PROTEIN P100"/>
    <property type="match status" value="1"/>
</dbReference>
<evidence type="ECO:0000256" key="1">
    <source>
        <dbReference type="SAM" id="SignalP"/>
    </source>
</evidence>
<gene>
    <name evidence="3" type="primary">exoI</name>
    <name evidence="3" type="ORF">AQS8620_02104</name>
</gene>
<dbReference type="PANTHER" id="PTHR12302:SF26">
    <property type="entry name" value="BLR1266 PROTEIN"/>
    <property type="match status" value="1"/>
</dbReference>
<evidence type="ECO:0000313" key="3">
    <source>
        <dbReference type="EMBL" id="SLN49392.1"/>
    </source>
</evidence>
<dbReference type="Gene3D" id="2.40.50.90">
    <property type="match status" value="1"/>
</dbReference>
<evidence type="ECO:0000259" key="2">
    <source>
        <dbReference type="PROSITE" id="PS50830"/>
    </source>
</evidence>
<dbReference type="InterPro" id="IPR035437">
    <property type="entry name" value="SNase_OB-fold_sf"/>
</dbReference>
<dbReference type="EMBL" id="FWFS01000007">
    <property type="protein sequence ID" value="SLN49392.1"/>
    <property type="molecule type" value="Genomic_DNA"/>
</dbReference>
<dbReference type="AlphaFoldDB" id="A0A1Y5SVP8"/>
<proteinExistence type="predicted"/>
<dbReference type="Pfam" id="PF00565">
    <property type="entry name" value="SNase"/>
    <property type="match status" value="1"/>
</dbReference>
<keyword evidence="4" id="KW-1185">Reference proteome</keyword>
<organism evidence="3 4">
    <name type="scientific">Aquimixticola soesokkakensis</name>
    <dbReference type="NCBI Taxonomy" id="1519096"/>
    <lineage>
        <taxon>Bacteria</taxon>
        <taxon>Pseudomonadati</taxon>
        <taxon>Pseudomonadota</taxon>
        <taxon>Alphaproteobacteria</taxon>
        <taxon>Rhodobacterales</taxon>
        <taxon>Paracoccaceae</taxon>
        <taxon>Aquimixticola</taxon>
    </lineage>
</organism>
<feature type="domain" description="TNase-like" evidence="2">
    <location>
        <begin position="31"/>
        <end position="146"/>
    </location>
</feature>
<feature type="chain" id="PRO_5012418659" evidence="1">
    <location>
        <begin position="18"/>
        <end position="222"/>
    </location>
</feature>
<dbReference type="PROSITE" id="PS50830">
    <property type="entry name" value="TNASE_3"/>
    <property type="match status" value="1"/>
</dbReference>
<dbReference type="RefSeq" id="WP_085836823.1">
    <property type="nucleotide sequence ID" value="NZ_FWFS01000007.1"/>
</dbReference>
<evidence type="ECO:0000313" key="4">
    <source>
        <dbReference type="Proteomes" id="UP000193862"/>
    </source>
</evidence>
<keyword evidence="1" id="KW-0732">Signal</keyword>
<name>A0A1Y5SVP8_9RHOB</name>
<accession>A0A1Y5SVP8</accession>
<dbReference type="SMART" id="SM00318">
    <property type="entry name" value="SNc"/>
    <property type="match status" value="1"/>
</dbReference>
<dbReference type="InterPro" id="IPR016071">
    <property type="entry name" value="Staphylococal_nuclease_OB-fold"/>
</dbReference>
<dbReference type="Proteomes" id="UP000193862">
    <property type="component" value="Unassembled WGS sequence"/>
</dbReference>
<feature type="signal peptide" evidence="1">
    <location>
        <begin position="1"/>
        <end position="17"/>
    </location>
</feature>
<reference evidence="3 4" key="1">
    <citation type="submission" date="2017-03" db="EMBL/GenBank/DDBJ databases">
        <authorList>
            <person name="Afonso C.L."/>
            <person name="Miller P.J."/>
            <person name="Scott M.A."/>
            <person name="Spackman E."/>
            <person name="Goraichik I."/>
            <person name="Dimitrov K.M."/>
            <person name="Suarez D.L."/>
            <person name="Swayne D.E."/>
        </authorList>
    </citation>
    <scope>NUCLEOTIDE SEQUENCE [LARGE SCALE GENOMIC DNA]</scope>
    <source>
        <strain evidence="3 4">CECT 8620</strain>
    </source>
</reference>
<dbReference type="SUPFAM" id="SSF50199">
    <property type="entry name" value="Staphylococcal nuclease"/>
    <property type="match status" value="1"/>
</dbReference>
<protein>
    <submittedName>
        <fullName evidence="3">Succinoglycan biosynthesis protein ExoI</fullName>
    </submittedName>
</protein>